<keyword evidence="8 12" id="KW-0472">Membrane</keyword>
<dbReference type="RefSeq" id="XP_054850118.1">
    <property type="nucleotide sequence ID" value="XM_054994143.1"/>
</dbReference>
<evidence type="ECO:0000313" key="15">
    <source>
        <dbReference type="Proteomes" id="UP001190640"/>
    </source>
</evidence>
<dbReference type="AlphaFoldDB" id="A0AA97K4Y0"/>
<feature type="transmembrane region" description="Helical" evidence="12">
    <location>
        <begin position="837"/>
        <end position="860"/>
    </location>
</feature>
<dbReference type="PANTHER" id="PTHR24061">
    <property type="entry name" value="CALCIUM-SENSING RECEPTOR-RELATED"/>
    <property type="match status" value="1"/>
</dbReference>
<dbReference type="InterPro" id="IPR009030">
    <property type="entry name" value="Growth_fac_rcpt_cys_sf"/>
</dbReference>
<evidence type="ECO:0000256" key="10">
    <source>
        <dbReference type="ARBA" id="ARBA00023180"/>
    </source>
</evidence>
<evidence type="ECO:0000256" key="2">
    <source>
        <dbReference type="ARBA" id="ARBA00007242"/>
    </source>
</evidence>
<evidence type="ECO:0000313" key="16">
    <source>
        <dbReference type="RefSeq" id="XP_054850118.1"/>
    </source>
</evidence>
<dbReference type="InterPro" id="IPR004073">
    <property type="entry name" value="GPCR_3_vmron_rcpt_2"/>
</dbReference>
<dbReference type="InterPro" id="IPR001828">
    <property type="entry name" value="ANF_lig-bd_rcpt"/>
</dbReference>
<evidence type="ECO:0000259" key="14">
    <source>
        <dbReference type="PROSITE" id="PS50259"/>
    </source>
</evidence>
<dbReference type="GO" id="GO:0004930">
    <property type="term" value="F:G protein-coupled receptor activity"/>
    <property type="evidence" value="ECO:0007669"/>
    <property type="project" value="UniProtKB-KW"/>
</dbReference>
<dbReference type="SUPFAM" id="SSF57184">
    <property type="entry name" value="Growth factor receptor domain"/>
    <property type="match status" value="1"/>
</dbReference>
<dbReference type="PRINTS" id="PR01535">
    <property type="entry name" value="VOMERONASL2R"/>
</dbReference>
<dbReference type="GeneID" id="129339563"/>
<dbReference type="InterPro" id="IPR017978">
    <property type="entry name" value="GPCR_3_C"/>
</dbReference>
<dbReference type="InterPro" id="IPR028082">
    <property type="entry name" value="Peripla_BP_I"/>
</dbReference>
<dbReference type="Pfam" id="PF07562">
    <property type="entry name" value="NCD3G"/>
    <property type="match status" value="1"/>
</dbReference>
<keyword evidence="7" id="KW-0297">G-protein coupled receptor</keyword>
<protein>
    <submittedName>
        <fullName evidence="16">Vomeronasal type-2 receptor 26-like</fullName>
    </submittedName>
</protein>
<dbReference type="PROSITE" id="PS00981">
    <property type="entry name" value="G_PROTEIN_RECEP_F3_3"/>
    <property type="match status" value="1"/>
</dbReference>
<evidence type="ECO:0000256" key="1">
    <source>
        <dbReference type="ARBA" id="ARBA00004651"/>
    </source>
</evidence>
<feature type="transmembrane region" description="Helical" evidence="12">
    <location>
        <begin position="649"/>
        <end position="669"/>
    </location>
</feature>
<evidence type="ECO:0000256" key="4">
    <source>
        <dbReference type="ARBA" id="ARBA00022692"/>
    </source>
</evidence>
<organism evidence="15 16">
    <name type="scientific">Eublepharis macularius</name>
    <name type="common">Leopard gecko</name>
    <name type="synonym">Cyrtodactylus macularius</name>
    <dbReference type="NCBI Taxonomy" id="481883"/>
    <lineage>
        <taxon>Eukaryota</taxon>
        <taxon>Metazoa</taxon>
        <taxon>Chordata</taxon>
        <taxon>Craniata</taxon>
        <taxon>Vertebrata</taxon>
        <taxon>Euteleostomi</taxon>
        <taxon>Lepidosauria</taxon>
        <taxon>Squamata</taxon>
        <taxon>Bifurcata</taxon>
        <taxon>Gekkota</taxon>
        <taxon>Eublepharidae</taxon>
        <taxon>Eublepharinae</taxon>
        <taxon>Eublepharis</taxon>
    </lineage>
</organism>
<evidence type="ECO:0000256" key="3">
    <source>
        <dbReference type="ARBA" id="ARBA00022475"/>
    </source>
</evidence>
<feature type="chain" id="PRO_5041697235" evidence="13">
    <location>
        <begin position="34"/>
        <end position="879"/>
    </location>
</feature>
<dbReference type="PRINTS" id="PR00248">
    <property type="entry name" value="GPCRMGR"/>
</dbReference>
<name>A0AA97K4Y0_EUBMA</name>
<sequence>MQEVSLNWSRKRQTVQWLCFVLFLLSLTPHAFNRNLNSVCRKIEFVPDRTESVILGEIVSISLGETEIMNFTEKEYPFSVNWLIPKNYQHFSAFSFALNEINQNTHLLPNISLRYIIGNNNFNAVLTSQNTLELLERHQGNPTNYNCNSKKTVMAVIGALSSQNSIQMANVLTNYKIPQLSYGSFDPVLSDKIKFPFFYRMVPSENPQYVGIVQLLKHFGWTWVGLLTSNDESGESFLQTLRPRLLQNSICLAFTQMMPILLNVSPEKILDGIFSSLWLYEVNVILVHGDILSMDKLRMMLLEYESDDLPPMQRVWIITAQWDFTAVIAWDGFPAQSLNGTLSFDLHTKVVPGFEEFLDRIGPVNVPFILDFWQTSFKCSFPEFNQLSTNLPLCTGEEKLRNLPGSVFEMRMSGHSYSIYNAAYAVAHALHALHSSVVKWRATSHGDRWKFGDIQPWQLNSFLRKVRFNNSAGDEIFFDENGELATGYDLINTIAFANESFQRVQIGKIDLQAPLGHDFTINRSAIVWNPKFKQVVPSSTCVKSCQPGFSKIVLEGKEVCCYSCSQCPEGRISVQIDVDQCQKCPEDQYPNQKQDRCIPRSIDFLSYGELLGAALASLALLSSLATIMVMRLFVLHWDTPIVKANNRNIICTLLASLLLGFLCSFLFIGQPGELTCLLRQTVFGITFSISISCVLAKTITVVLVFMATKPGNSIMKWAGKRLAMSVITLCSLIQMAICTIWIATSPPFPELDMHSQVSQITVQCNEGSEVMFYLVLGYMGFLAIISFTVAFFARNLPDSFNEAKLITFSMFVFCSVWVSFVPTYLSTKGKFMVAVEIFSILASNAGLLGCIFFSKCYIILVRPHLNSREQLVRKENGPS</sequence>
<keyword evidence="9" id="KW-0675">Receptor</keyword>
<accession>A0AA97K4Y0</accession>
<feature type="transmembrane region" description="Helical" evidence="12">
    <location>
        <begin position="805"/>
        <end position="825"/>
    </location>
</feature>
<keyword evidence="5 13" id="KW-0732">Signal</keyword>
<feature type="transmembrane region" description="Helical" evidence="12">
    <location>
        <begin position="770"/>
        <end position="793"/>
    </location>
</feature>
<keyword evidence="6 12" id="KW-1133">Transmembrane helix</keyword>
<keyword evidence="15" id="KW-1185">Reference proteome</keyword>
<dbReference type="Proteomes" id="UP001190640">
    <property type="component" value="Chromosome 12"/>
</dbReference>
<keyword evidence="4 12" id="KW-0812">Transmembrane</keyword>
<dbReference type="InterPro" id="IPR017979">
    <property type="entry name" value="GPCR_3_CS"/>
</dbReference>
<reference evidence="16" key="1">
    <citation type="submission" date="2025-08" db="UniProtKB">
        <authorList>
            <consortium name="RefSeq"/>
        </authorList>
    </citation>
    <scope>IDENTIFICATION</scope>
    <source>
        <tissue evidence="16">Blood</tissue>
    </source>
</reference>
<dbReference type="FunFam" id="3.40.50.2300:FF:000024">
    <property type="entry name" value="Vomeronasal 2, receptor 73"/>
    <property type="match status" value="1"/>
</dbReference>
<evidence type="ECO:0000256" key="8">
    <source>
        <dbReference type="ARBA" id="ARBA00023136"/>
    </source>
</evidence>
<feature type="transmembrane region" description="Helical" evidence="12">
    <location>
        <begin position="610"/>
        <end position="637"/>
    </location>
</feature>
<evidence type="ECO:0000256" key="9">
    <source>
        <dbReference type="ARBA" id="ARBA00023170"/>
    </source>
</evidence>
<evidence type="ECO:0000256" key="7">
    <source>
        <dbReference type="ARBA" id="ARBA00023040"/>
    </source>
</evidence>
<gene>
    <name evidence="16" type="primary">LOC129339563</name>
</gene>
<feature type="transmembrane region" description="Helical" evidence="12">
    <location>
        <begin position="726"/>
        <end position="744"/>
    </location>
</feature>
<comment type="similarity">
    <text evidence="2">Belongs to the G-protein coupled receptor 3 family.</text>
</comment>
<dbReference type="InterPro" id="IPR038550">
    <property type="entry name" value="GPCR_3_9-Cys_sf"/>
</dbReference>
<dbReference type="PROSITE" id="PS50259">
    <property type="entry name" value="G_PROTEIN_RECEP_F3_4"/>
    <property type="match status" value="1"/>
</dbReference>
<dbReference type="FunFam" id="2.10.50.30:FF:000002">
    <property type="entry name" value="Vomeronasal 2 receptor, h1"/>
    <property type="match status" value="1"/>
</dbReference>
<evidence type="ECO:0000256" key="13">
    <source>
        <dbReference type="SAM" id="SignalP"/>
    </source>
</evidence>
<evidence type="ECO:0000256" key="11">
    <source>
        <dbReference type="ARBA" id="ARBA00023224"/>
    </source>
</evidence>
<keyword evidence="10" id="KW-0325">Glycoprotein</keyword>
<feature type="domain" description="G-protein coupled receptors family 3 profile" evidence="14">
    <location>
        <begin position="611"/>
        <end position="875"/>
    </location>
</feature>
<feature type="signal peptide" evidence="13">
    <location>
        <begin position="1"/>
        <end position="33"/>
    </location>
</feature>
<dbReference type="GO" id="GO:0005886">
    <property type="term" value="C:plasma membrane"/>
    <property type="evidence" value="ECO:0007669"/>
    <property type="project" value="UniProtKB-SubCell"/>
</dbReference>
<dbReference type="InterPro" id="IPR000068">
    <property type="entry name" value="GPCR_3_Ca_sens_rcpt-rel"/>
</dbReference>
<proteinExistence type="inferred from homology"/>
<dbReference type="InterPro" id="IPR011500">
    <property type="entry name" value="GPCR_3_9-Cys_dom"/>
</dbReference>
<dbReference type="Gene3D" id="2.10.50.30">
    <property type="entry name" value="GPCR, family 3, nine cysteines domain"/>
    <property type="match status" value="1"/>
</dbReference>
<dbReference type="SUPFAM" id="SSF53822">
    <property type="entry name" value="Periplasmic binding protein-like I"/>
    <property type="match status" value="1"/>
</dbReference>
<dbReference type="CDD" id="cd15283">
    <property type="entry name" value="7tmC_V2R_pheromone"/>
    <property type="match status" value="1"/>
</dbReference>
<keyword evidence="11" id="KW-0807">Transducer</keyword>
<comment type="subcellular location">
    <subcellularLocation>
        <location evidence="1">Cell membrane</location>
        <topology evidence="1">Multi-pass membrane protein</topology>
    </subcellularLocation>
</comment>
<evidence type="ECO:0000256" key="5">
    <source>
        <dbReference type="ARBA" id="ARBA00022729"/>
    </source>
</evidence>
<feature type="transmembrane region" description="Helical" evidence="12">
    <location>
        <begin position="681"/>
        <end position="705"/>
    </location>
</feature>
<dbReference type="Pfam" id="PF01094">
    <property type="entry name" value="ANF_receptor"/>
    <property type="match status" value="1"/>
</dbReference>
<evidence type="ECO:0000256" key="6">
    <source>
        <dbReference type="ARBA" id="ARBA00022989"/>
    </source>
</evidence>
<dbReference type="KEGG" id="emc:129339563"/>
<dbReference type="PANTHER" id="PTHR24061:SF599">
    <property type="entry name" value="G-PROTEIN COUPLED RECEPTORS FAMILY 3 PROFILE DOMAIN-CONTAINING PROTEIN"/>
    <property type="match status" value="1"/>
</dbReference>
<dbReference type="Pfam" id="PF00003">
    <property type="entry name" value="7tm_3"/>
    <property type="match status" value="1"/>
</dbReference>
<dbReference type="Gene3D" id="3.40.50.2300">
    <property type="match status" value="2"/>
</dbReference>
<keyword evidence="3" id="KW-1003">Cell membrane</keyword>
<dbReference type="InterPro" id="IPR000337">
    <property type="entry name" value="GPCR_3"/>
</dbReference>
<evidence type="ECO:0000256" key="12">
    <source>
        <dbReference type="SAM" id="Phobius"/>
    </source>
</evidence>